<proteinExistence type="inferred from homology"/>
<feature type="transmembrane region" description="Helical" evidence="8">
    <location>
        <begin position="369"/>
        <end position="388"/>
    </location>
</feature>
<dbReference type="AlphaFoldDB" id="M9MDB2"/>
<evidence type="ECO:0000256" key="6">
    <source>
        <dbReference type="ARBA" id="ARBA00023136"/>
    </source>
</evidence>
<reference evidence="10" key="1">
    <citation type="journal article" date="2013" name="Genome Announc.">
        <title>Genome sequence of the basidiomycetous yeast Pseudozyma antarctica T-34, a producer of the glycolipid biosurfactants mannosylerythritol lipids.</title>
        <authorList>
            <person name="Morita T."/>
            <person name="Koike H."/>
            <person name="Koyama Y."/>
            <person name="Hagiwara H."/>
            <person name="Ito E."/>
            <person name="Fukuoka T."/>
            <person name="Imura T."/>
            <person name="Machida M."/>
            <person name="Kitamoto D."/>
        </authorList>
    </citation>
    <scope>NUCLEOTIDE SEQUENCE [LARGE SCALE GENOMIC DNA]</scope>
    <source>
        <strain evidence="10">T-34</strain>
    </source>
</reference>
<dbReference type="GO" id="GO:0000324">
    <property type="term" value="C:fungal-type vacuole"/>
    <property type="evidence" value="ECO:0007669"/>
    <property type="project" value="TreeGrafter"/>
</dbReference>
<keyword evidence="4 8" id="KW-0812">Transmembrane</keyword>
<feature type="transmembrane region" description="Helical" evidence="8">
    <location>
        <begin position="524"/>
        <end position="543"/>
    </location>
</feature>
<feature type="transmembrane region" description="Helical" evidence="8">
    <location>
        <begin position="344"/>
        <end position="362"/>
    </location>
</feature>
<feature type="transmembrane region" description="Helical" evidence="8">
    <location>
        <begin position="290"/>
        <end position="308"/>
    </location>
</feature>
<dbReference type="InterPro" id="IPR006042">
    <property type="entry name" value="Xan_ur_permease"/>
</dbReference>
<evidence type="ECO:0000256" key="8">
    <source>
        <dbReference type="SAM" id="Phobius"/>
    </source>
</evidence>
<feature type="transmembrane region" description="Helical" evidence="8">
    <location>
        <begin position="415"/>
        <end position="436"/>
    </location>
</feature>
<sequence>MACPPAPFAECDLGLLRILTAGLDQCQDLYTLVPDVTGAALSEEADKCSVSDLYITPFPSLHPAKETTTMEAKPAVTVDEGSLATLPDPPARSFVGKVKRGVRALGTKDAWFGNHNYVALFTPTVPFLCKPDTTSLPFYSVNARLPIFLAFLLGLQHALAMLGGVVTPPLLIGSSSGANLGQDDTQFLIASTLIWCAFGTALQVSRNRIFKTKYYIGTGIVSVTGASFATISIALSFFAQSYANGYCPTGANGVKLPCPKAVGAFLGTCCLCGLISIAMAFIPPKTIRKLFPPLIVGMMLTLIGASLVKSGITNWAGGSAPCATNHAIKCKIGSRMQFWGSAPLIGLGFTSFITIILCEIFGSPFLKSASVFVGLVVGMIVAAATGYFNTTLMHNAPAGSFLWTKTFPLSIKPELILPLLAAYVVIVAETVGNVTASCDASRLPMEGTEFESRIQGGMLADSISATLAGVAMVPPLTTFSQNSGVISLTRNASRTAGYVCAAILFLAGVIGKFSSLFVAMPSSVLGGFTTFLFGSVAVAGIRIMAYAKWDRRARFIATSGMSLGLASLTVPSWFSYFFTYSGSNTGLKGLIQAIVLIVEEPYLISSLLAILLNSILPAEPEDEQAAPLLEDDSASNNGSDAKIVSDLPAAQVPDLESGAPATEAAKKAWNQPGTFFGRK</sequence>
<feature type="transmembrane region" description="Helical" evidence="8">
    <location>
        <begin position="214"/>
        <end position="242"/>
    </location>
</feature>
<evidence type="ECO:0000313" key="10">
    <source>
        <dbReference type="Proteomes" id="UP000011976"/>
    </source>
</evidence>
<keyword evidence="6 8" id="KW-0472">Membrane</keyword>
<feature type="transmembrane region" description="Helical" evidence="8">
    <location>
        <begin position="496"/>
        <end position="518"/>
    </location>
</feature>
<dbReference type="GO" id="GO:0005886">
    <property type="term" value="C:plasma membrane"/>
    <property type="evidence" value="ECO:0007669"/>
    <property type="project" value="TreeGrafter"/>
</dbReference>
<organism evidence="9 10">
    <name type="scientific">Pseudozyma antarctica (strain T-34)</name>
    <name type="common">Yeast</name>
    <name type="synonym">Candida antarctica</name>
    <dbReference type="NCBI Taxonomy" id="1151754"/>
    <lineage>
        <taxon>Eukaryota</taxon>
        <taxon>Fungi</taxon>
        <taxon>Dikarya</taxon>
        <taxon>Basidiomycota</taxon>
        <taxon>Ustilaginomycotina</taxon>
        <taxon>Ustilaginomycetes</taxon>
        <taxon>Ustilaginales</taxon>
        <taxon>Ustilaginaceae</taxon>
        <taxon>Moesziomyces</taxon>
    </lineage>
</organism>
<dbReference type="GO" id="GO:0042907">
    <property type="term" value="F:xanthine transmembrane transporter activity"/>
    <property type="evidence" value="ECO:0007669"/>
    <property type="project" value="TreeGrafter"/>
</dbReference>
<evidence type="ECO:0000256" key="3">
    <source>
        <dbReference type="ARBA" id="ARBA00022448"/>
    </source>
</evidence>
<dbReference type="EMBL" id="DF196776">
    <property type="protein sequence ID" value="GAC74263.1"/>
    <property type="molecule type" value="Genomic_DNA"/>
</dbReference>
<evidence type="ECO:0008006" key="11">
    <source>
        <dbReference type="Google" id="ProtNLM"/>
    </source>
</evidence>
<evidence type="ECO:0000256" key="2">
    <source>
        <dbReference type="ARBA" id="ARBA00008821"/>
    </source>
</evidence>
<evidence type="ECO:0000256" key="1">
    <source>
        <dbReference type="ARBA" id="ARBA00004141"/>
    </source>
</evidence>
<name>M9MDB2_PSEA3</name>
<feature type="transmembrane region" description="Helical" evidence="8">
    <location>
        <begin position="555"/>
        <end position="578"/>
    </location>
</feature>
<dbReference type="OrthoDB" id="1641903at2759"/>
<gene>
    <name evidence="9" type="ORF">PANT_10c00079</name>
</gene>
<feature type="transmembrane region" description="Helical" evidence="8">
    <location>
        <begin position="185"/>
        <end position="202"/>
    </location>
</feature>
<dbReference type="Proteomes" id="UP000011976">
    <property type="component" value="Unassembled WGS sequence"/>
</dbReference>
<dbReference type="STRING" id="1151754.M9MDB2"/>
<comment type="similarity">
    <text evidence="2">Belongs to the nucleobase:cation symporter-2 (NCS2) (TC 2.A.40) family.</text>
</comment>
<evidence type="ECO:0000256" key="5">
    <source>
        <dbReference type="ARBA" id="ARBA00022989"/>
    </source>
</evidence>
<comment type="subcellular location">
    <subcellularLocation>
        <location evidence="1">Membrane</location>
        <topology evidence="1">Multi-pass membrane protein</topology>
    </subcellularLocation>
</comment>
<evidence type="ECO:0000256" key="4">
    <source>
        <dbReference type="ARBA" id="ARBA00022692"/>
    </source>
</evidence>
<evidence type="ECO:0000313" key="9">
    <source>
        <dbReference type="EMBL" id="GAC74263.1"/>
    </source>
</evidence>
<dbReference type="Pfam" id="PF00860">
    <property type="entry name" value="Xan_ur_permease"/>
    <property type="match status" value="1"/>
</dbReference>
<evidence type="ECO:0000256" key="7">
    <source>
        <dbReference type="SAM" id="MobiDB-lite"/>
    </source>
</evidence>
<keyword evidence="5 8" id="KW-1133">Transmembrane helix</keyword>
<feature type="transmembrane region" description="Helical" evidence="8">
    <location>
        <begin position="590"/>
        <end position="612"/>
    </location>
</feature>
<accession>M9MDB2</accession>
<protein>
    <recommendedName>
        <fullName evidence="11">Purine permease</fullName>
    </recommendedName>
</protein>
<feature type="transmembrane region" description="Helical" evidence="8">
    <location>
        <begin position="262"/>
        <end position="283"/>
    </location>
</feature>
<keyword evidence="3" id="KW-0813">Transport</keyword>
<dbReference type="PANTHER" id="PTHR42810:SF2">
    <property type="entry name" value="PURINE PERMEASE C1399.01C-RELATED"/>
    <property type="match status" value="1"/>
</dbReference>
<dbReference type="InterPro" id="IPR006043">
    <property type="entry name" value="NCS2"/>
</dbReference>
<feature type="transmembrane region" description="Helical" evidence="8">
    <location>
        <begin position="145"/>
        <end position="165"/>
    </location>
</feature>
<dbReference type="PROSITE" id="PS01116">
    <property type="entry name" value="XANTH_URACIL_PERMASE"/>
    <property type="match status" value="1"/>
</dbReference>
<dbReference type="PANTHER" id="PTHR42810">
    <property type="entry name" value="PURINE PERMEASE C1399.01C-RELATED"/>
    <property type="match status" value="1"/>
</dbReference>
<feature type="region of interest" description="Disordered" evidence="7">
    <location>
        <begin position="653"/>
        <end position="679"/>
    </location>
</feature>
<dbReference type="NCBIfam" id="TIGR00801">
    <property type="entry name" value="ncs2"/>
    <property type="match status" value="1"/>
</dbReference>